<evidence type="ECO:0000313" key="3">
    <source>
        <dbReference type="Proteomes" id="UP001175271"/>
    </source>
</evidence>
<sequence>MLGLLLFPHLFIIVGSVPLGPLTEHFQNWLNQNGFASYRFARLDLGQTGSYGGRNLSSDKVKNYPVVFIHGNSDGALAIPGLYSSGFTNTISYFESHGYTSAELYVTTWGDRKAADAHLNTHSCQLIQHLRAFVDAVIGYTGAEYVDVISHSMGVTLARKIIRGGYLIDPKAPGHGCDIGPSLAEKVDTFIGISGANYGMCTCSLENEAIFPTCNNINGFWPGDDCDTNHGLCGSYPLPNPCITGTKYSGYLTNLNNKKESEGSFVFSIMSMDDDILRNHGMVWGRPTAIIPGSTQVKIFQNYTHMQTKELTADLQYAMLAYHNVF</sequence>
<dbReference type="FunFam" id="3.40.50.1820:FF:000191">
    <property type="entry name" value="LIPaSe related"/>
    <property type="match status" value="1"/>
</dbReference>
<evidence type="ECO:0000313" key="2">
    <source>
        <dbReference type="EMBL" id="KAK0402020.1"/>
    </source>
</evidence>
<dbReference type="SUPFAM" id="SSF53474">
    <property type="entry name" value="alpha/beta-Hydrolases"/>
    <property type="match status" value="1"/>
</dbReference>
<feature type="signal peptide" evidence="1">
    <location>
        <begin position="1"/>
        <end position="16"/>
    </location>
</feature>
<name>A0AA39LM05_9BILA</name>
<proteinExistence type="predicted"/>
<dbReference type="InterPro" id="IPR002918">
    <property type="entry name" value="Lipase_EstA/Esterase_EstB"/>
</dbReference>
<dbReference type="PANTHER" id="PTHR32015:SF11">
    <property type="entry name" value="LIPASE"/>
    <property type="match status" value="1"/>
</dbReference>
<evidence type="ECO:0008006" key="4">
    <source>
        <dbReference type="Google" id="ProtNLM"/>
    </source>
</evidence>
<dbReference type="InterPro" id="IPR029058">
    <property type="entry name" value="AB_hydrolase_fold"/>
</dbReference>
<dbReference type="GO" id="GO:0016298">
    <property type="term" value="F:lipase activity"/>
    <property type="evidence" value="ECO:0007669"/>
    <property type="project" value="TreeGrafter"/>
</dbReference>
<dbReference type="EMBL" id="JAUCMV010000004">
    <property type="protein sequence ID" value="KAK0402020.1"/>
    <property type="molecule type" value="Genomic_DNA"/>
</dbReference>
<gene>
    <name evidence="2" type="ORF">QR680_016097</name>
</gene>
<evidence type="ECO:0000256" key="1">
    <source>
        <dbReference type="SAM" id="SignalP"/>
    </source>
</evidence>
<dbReference type="Gene3D" id="3.40.50.1820">
    <property type="entry name" value="alpha/beta hydrolase"/>
    <property type="match status" value="1"/>
</dbReference>
<reference evidence="2" key="1">
    <citation type="submission" date="2023-06" db="EMBL/GenBank/DDBJ databases">
        <title>Genomic analysis of the entomopathogenic nematode Steinernema hermaphroditum.</title>
        <authorList>
            <person name="Schwarz E.M."/>
            <person name="Heppert J.K."/>
            <person name="Baniya A."/>
            <person name="Schwartz H.T."/>
            <person name="Tan C.-H."/>
            <person name="Antoshechkin I."/>
            <person name="Sternberg P.W."/>
            <person name="Goodrich-Blair H."/>
            <person name="Dillman A.R."/>
        </authorList>
    </citation>
    <scope>NUCLEOTIDE SEQUENCE</scope>
    <source>
        <strain evidence="2">PS9179</strain>
        <tissue evidence="2">Whole animal</tissue>
    </source>
</reference>
<accession>A0AA39LM05</accession>
<dbReference type="GO" id="GO:0016042">
    <property type="term" value="P:lipid catabolic process"/>
    <property type="evidence" value="ECO:0007669"/>
    <property type="project" value="InterPro"/>
</dbReference>
<keyword evidence="1" id="KW-0732">Signal</keyword>
<comment type="caution">
    <text evidence="2">The sequence shown here is derived from an EMBL/GenBank/DDBJ whole genome shotgun (WGS) entry which is preliminary data.</text>
</comment>
<dbReference type="Pfam" id="PF01674">
    <property type="entry name" value="Lipase_2"/>
    <property type="match status" value="1"/>
</dbReference>
<dbReference type="Proteomes" id="UP001175271">
    <property type="component" value="Unassembled WGS sequence"/>
</dbReference>
<protein>
    <recommendedName>
        <fullName evidence="4">Lipase domain-containing protein</fullName>
    </recommendedName>
</protein>
<keyword evidence="3" id="KW-1185">Reference proteome</keyword>
<dbReference type="AlphaFoldDB" id="A0AA39LM05"/>
<organism evidence="2 3">
    <name type="scientific">Steinernema hermaphroditum</name>
    <dbReference type="NCBI Taxonomy" id="289476"/>
    <lineage>
        <taxon>Eukaryota</taxon>
        <taxon>Metazoa</taxon>
        <taxon>Ecdysozoa</taxon>
        <taxon>Nematoda</taxon>
        <taxon>Chromadorea</taxon>
        <taxon>Rhabditida</taxon>
        <taxon>Tylenchina</taxon>
        <taxon>Panagrolaimomorpha</taxon>
        <taxon>Strongyloidoidea</taxon>
        <taxon>Steinernematidae</taxon>
        <taxon>Steinernema</taxon>
    </lineage>
</organism>
<feature type="chain" id="PRO_5041428520" description="Lipase domain-containing protein" evidence="1">
    <location>
        <begin position="17"/>
        <end position="326"/>
    </location>
</feature>
<dbReference type="PANTHER" id="PTHR32015">
    <property type="entry name" value="FASTING INDUCED LIPASE"/>
    <property type="match status" value="1"/>
</dbReference>